<organism evidence="1 2">
    <name type="scientific">Marchantia polymorpha subsp. ruderalis</name>
    <dbReference type="NCBI Taxonomy" id="1480154"/>
    <lineage>
        <taxon>Eukaryota</taxon>
        <taxon>Viridiplantae</taxon>
        <taxon>Streptophyta</taxon>
        <taxon>Embryophyta</taxon>
        <taxon>Marchantiophyta</taxon>
        <taxon>Marchantiopsida</taxon>
        <taxon>Marchantiidae</taxon>
        <taxon>Marchantiales</taxon>
        <taxon>Marchantiaceae</taxon>
        <taxon>Marchantia</taxon>
    </lineage>
</organism>
<evidence type="ECO:0000313" key="2">
    <source>
        <dbReference type="Proteomes" id="UP000077202"/>
    </source>
</evidence>
<keyword evidence="2" id="KW-1185">Reference proteome</keyword>
<reference evidence="1" key="1">
    <citation type="submission" date="2016-03" db="EMBL/GenBank/DDBJ databases">
        <title>Mechanisms controlling the formation of the plant cell surface in tip-growing cells are functionally conserved among land plants.</title>
        <authorList>
            <person name="Honkanen S."/>
            <person name="Jones V.A."/>
            <person name="Morieri G."/>
            <person name="Champion C."/>
            <person name="Hetherington A.J."/>
            <person name="Kelly S."/>
            <person name="Saint-Marcoux D."/>
            <person name="Proust H."/>
            <person name="Prescott H."/>
            <person name="Dolan L."/>
        </authorList>
    </citation>
    <scope>NUCLEOTIDE SEQUENCE [LARGE SCALE GENOMIC DNA]</scope>
    <source>
        <tissue evidence="1">Whole gametophyte</tissue>
    </source>
</reference>
<dbReference type="AlphaFoldDB" id="A0A176VQW3"/>
<protein>
    <submittedName>
        <fullName evidence="1">Uncharacterized protein</fullName>
    </submittedName>
</protein>
<dbReference type="EMBL" id="LVLJ01002955">
    <property type="protein sequence ID" value="OAE23037.1"/>
    <property type="molecule type" value="Genomic_DNA"/>
</dbReference>
<proteinExistence type="predicted"/>
<accession>A0A176VQW3</accession>
<gene>
    <name evidence="1" type="ORF">AXG93_3571s1000</name>
</gene>
<dbReference type="Proteomes" id="UP000077202">
    <property type="component" value="Unassembled WGS sequence"/>
</dbReference>
<name>A0A176VQW3_MARPO</name>
<sequence length="284" mass="32589">MPHRQATQSIWGHVRSPLRSQTMAKAAWATDSELNFARLWRRPRELHSAVTCAPNMAMSPNKVDACNSGALQVSESAETRRDSALSESWTEESSINIGPGSLYKYLDKMLTPNSWTVLVLNNIRLRWCLSSKPMEELNAGRLQFLYTRLLWTIPEEDEREEETTFPMQIKLFTTPRNENLVHSRQQAVMKTPPSGGACRCKRFMKSITRFTSLKKLCKSRRVHHRTETEAVVEEFSRAIPIPPCPRRSRANEEVLGSQCKEVMELYTDISEGKLPLEKLLDLRL</sequence>
<evidence type="ECO:0000313" key="1">
    <source>
        <dbReference type="EMBL" id="OAE23037.1"/>
    </source>
</evidence>
<comment type="caution">
    <text evidence="1">The sequence shown here is derived from an EMBL/GenBank/DDBJ whole genome shotgun (WGS) entry which is preliminary data.</text>
</comment>